<evidence type="ECO:0000313" key="2">
    <source>
        <dbReference type="Proteomes" id="UP000607653"/>
    </source>
</evidence>
<keyword evidence="2" id="KW-1185">Reference proteome</keyword>
<name>A0A822XQS5_NELNU</name>
<dbReference type="EMBL" id="DUZY01000001">
    <property type="protein sequence ID" value="DAD22023.1"/>
    <property type="molecule type" value="Genomic_DNA"/>
</dbReference>
<sequence length="44" mass="4830">MRDANCRRLGGTGVFRISCGYCLAKTHSMAVSDAVIRYNATLIH</sequence>
<dbReference type="AlphaFoldDB" id="A0A822XQS5"/>
<reference evidence="1 2" key="1">
    <citation type="journal article" date="2020" name="Mol. Biol. Evol.">
        <title>Distinct Expression and Methylation Patterns for Genes with Different Fates following a Single Whole-Genome Duplication in Flowering Plants.</title>
        <authorList>
            <person name="Shi T."/>
            <person name="Rahmani R.S."/>
            <person name="Gugger P.F."/>
            <person name="Wang M."/>
            <person name="Li H."/>
            <person name="Zhang Y."/>
            <person name="Li Z."/>
            <person name="Wang Q."/>
            <person name="Van de Peer Y."/>
            <person name="Marchal K."/>
            <person name="Chen J."/>
        </authorList>
    </citation>
    <scope>NUCLEOTIDE SEQUENCE [LARGE SCALE GENOMIC DNA]</scope>
    <source>
        <tissue evidence="1">Leaf</tissue>
    </source>
</reference>
<gene>
    <name evidence="1" type="ORF">HUJ06_023486</name>
</gene>
<organism evidence="1 2">
    <name type="scientific">Nelumbo nucifera</name>
    <name type="common">Sacred lotus</name>
    <dbReference type="NCBI Taxonomy" id="4432"/>
    <lineage>
        <taxon>Eukaryota</taxon>
        <taxon>Viridiplantae</taxon>
        <taxon>Streptophyta</taxon>
        <taxon>Embryophyta</taxon>
        <taxon>Tracheophyta</taxon>
        <taxon>Spermatophyta</taxon>
        <taxon>Magnoliopsida</taxon>
        <taxon>Proteales</taxon>
        <taxon>Nelumbonaceae</taxon>
        <taxon>Nelumbo</taxon>
    </lineage>
</organism>
<evidence type="ECO:0000313" key="1">
    <source>
        <dbReference type="EMBL" id="DAD22023.1"/>
    </source>
</evidence>
<proteinExistence type="predicted"/>
<protein>
    <submittedName>
        <fullName evidence="1">Uncharacterized protein</fullName>
    </submittedName>
</protein>
<accession>A0A822XQS5</accession>
<dbReference type="Proteomes" id="UP000607653">
    <property type="component" value="Unassembled WGS sequence"/>
</dbReference>
<comment type="caution">
    <text evidence="1">The sequence shown here is derived from an EMBL/GenBank/DDBJ whole genome shotgun (WGS) entry which is preliminary data.</text>
</comment>